<keyword evidence="2" id="KW-1185">Reference proteome</keyword>
<dbReference type="Pfam" id="PF13738">
    <property type="entry name" value="Pyr_redox_3"/>
    <property type="match status" value="1"/>
</dbReference>
<sequence length="660" mass="73913">MHAPVLDTDSKIDAAIDALNPTMALMALIQITGDRTLLNHYWNAIDGRQEELIETFVDIHAHEERPTIDPAVATEIRDRLRAAVKAEKPAVMPQIDMPMFRRMSRLLLGNDLPEMSVDVAFQHAGFTTDTRVRKAKDVPPADFKVLVVGAGMMGINAAIKLQQAGFDFTVLEALDKVGGNWLTNTYPGAAVDTPSRIYSFSFEPNASWTQFYPRGPEFLSYLDRVTDKYNLRDRIQFGTWVEGAEWDEARKIWTVKAVRNGKAETYECNVLIMAVGPNNNPNYSKVKNLDSFKGPVIHSAAWDHSVDLTGKKVVLVGTGCSGVQVATAIADNVGELIIVQRQPEHIIPNPQAHAPVGELERWAMEYIPFVAQWKRLQSLHSQMRDMHGMIMKDEEYAAKTGGFGPINDGMRMMCEGYLKSHFPDNPEMVELLTPNFPVFAKRPILDCGFYDTLKKPNVSIVRGELAEADESAVILADGTRIECDVLLLSTGYNLHFGRQFDIRGTGGKTLKDAFDPHPFSYEGMLITGFPNFVFMGAPYSYLVANHAVVSEQQVHYIVELLQWMVDDHLSSFDVSQQATQAFIDDVDTKLAKTAWVQCGSAHGYYRDKGAHGQKKVILAIPRHNSRIWHDLRSPREEDFNVTRKDGDAPVAQRDMETLTI</sequence>
<dbReference type="PRINTS" id="PR00368">
    <property type="entry name" value="FADPNR"/>
</dbReference>
<dbReference type="RefSeq" id="WP_380801948.1">
    <property type="nucleotide sequence ID" value="NZ_JBHSFZ010000001.1"/>
</dbReference>
<dbReference type="GO" id="GO:0016491">
    <property type="term" value="F:oxidoreductase activity"/>
    <property type="evidence" value="ECO:0007669"/>
    <property type="project" value="UniProtKB-KW"/>
</dbReference>
<dbReference type="EMBL" id="JBHSFZ010000001">
    <property type="protein sequence ID" value="MFC4592913.1"/>
    <property type="molecule type" value="Genomic_DNA"/>
</dbReference>
<evidence type="ECO:0000313" key="1">
    <source>
        <dbReference type="EMBL" id="MFC4592913.1"/>
    </source>
</evidence>
<dbReference type="PANTHER" id="PTHR42877:SF4">
    <property type="entry name" value="FAD_NAD(P)-BINDING DOMAIN-CONTAINING PROTEIN-RELATED"/>
    <property type="match status" value="1"/>
</dbReference>
<protein>
    <submittedName>
        <fullName evidence="1">NAD(P)/FAD-dependent oxidoreductase</fullName>
        <ecNumber evidence="1">1.14.13.-</ecNumber>
    </submittedName>
</protein>
<accession>A0ABV9EUS0</accession>
<comment type="caution">
    <text evidence="1">The sequence shown here is derived from an EMBL/GenBank/DDBJ whole genome shotgun (WGS) entry which is preliminary data.</text>
</comment>
<dbReference type="Gene3D" id="3.50.50.60">
    <property type="entry name" value="FAD/NAD(P)-binding domain"/>
    <property type="match status" value="2"/>
</dbReference>
<dbReference type="Proteomes" id="UP001595957">
    <property type="component" value="Unassembled WGS sequence"/>
</dbReference>
<dbReference type="SUPFAM" id="SSF51905">
    <property type="entry name" value="FAD/NAD(P)-binding domain"/>
    <property type="match status" value="2"/>
</dbReference>
<keyword evidence="1" id="KW-0560">Oxidoreductase</keyword>
<dbReference type="PRINTS" id="PR00411">
    <property type="entry name" value="PNDRDTASEI"/>
</dbReference>
<gene>
    <name evidence="1" type="ORF">ACFO3E_01710</name>
</gene>
<reference evidence="2" key="1">
    <citation type="journal article" date="2019" name="Int. J. Syst. Evol. Microbiol.">
        <title>The Global Catalogue of Microorganisms (GCM) 10K type strain sequencing project: providing services to taxonomists for standard genome sequencing and annotation.</title>
        <authorList>
            <consortium name="The Broad Institute Genomics Platform"/>
            <consortium name="The Broad Institute Genome Sequencing Center for Infectious Disease"/>
            <person name="Wu L."/>
            <person name="Ma J."/>
        </authorList>
    </citation>
    <scope>NUCLEOTIDE SEQUENCE [LARGE SCALE GENOMIC DNA]</scope>
    <source>
        <strain evidence="2">NBRC 103632</strain>
    </source>
</reference>
<dbReference type="EC" id="1.14.13.-" evidence="1"/>
<dbReference type="InterPro" id="IPR036188">
    <property type="entry name" value="FAD/NAD-bd_sf"/>
</dbReference>
<name>A0ABV9EUS0_9SPHN</name>
<organism evidence="1 2">
    <name type="scientific">Sphingobium tyrosinilyticum</name>
    <dbReference type="NCBI Taxonomy" id="2715436"/>
    <lineage>
        <taxon>Bacteria</taxon>
        <taxon>Pseudomonadati</taxon>
        <taxon>Pseudomonadota</taxon>
        <taxon>Alphaproteobacteria</taxon>
        <taxon>Sphingomonadales</taxon>
        <taxon>Sphingomonadaceae</taxon>
        <taxon>Sphingobium</taxon>
    </lineage>
</organism>
<dbReference type="InterPro" id="IPR051209">
    <property type="entry name" value="FAD-bind_Monooxygenase_sf"/>
</dbReference>
<evidence type="ECO:0000313" key="2">
    <source>
        <dbReference type="Proteomes" id="UP001595957"/>
    </source>
</evidence>
<dbReference type="PANTHER" id="PTHR42877">
    <property type="entry name" value="L-ORNITHINE N(5)-MONOOXYGENASE-RELATED"/>
    <property type="match status" value="1"/>
</dbReference>
<proteinExistence type="predicted"/>